<dbReference type="InterPro" id="IPR017972">
    <property type="entry name" value="Cyt_P450_CS"/>
</dbReference>
<dbReference type="InterPro" id="IPR001128">
    <property type="entry name" value="Cyt_P450"/>
</dbReference>
<feature type="transmembrane region" description="Helical" evidence="3">
    <location>
        <begin position="675"/>
        <end position="698"/>
    </location>
</feature>
<dbReference type="InParanoid" id="C3Y3G1"/>
<reference evidence="4" key="1">
    <citation type="journal article" date="2008" name="Nature">
        <title>The amphioxus genome and the evolution of the chordate karyotype.</title>
        <authorList>
            <consortium name="US DOE Joint Genome Institute (JGI-PGF)"/>
            <person name="Putnam N.H."/>
            <person name="Butts T."/>
            <person name="Ferrier D.E.K."/>
            <person name="Furlong R.F."/>
            <person name="Hellsten U."/>
            <person name="Kawashima T."/>
            <person name="Robinson-Rechavi M."/>
            <person name="Shoguchi E."/>
            <person name="Terry A."/>
            <person name="Yu J.-K."/>
            <person name="Benito-Gutierrez E.L."/>
            <person name="Dubchak I."/>
            <person name="Garcia-Fernandez J."/>
            <person name="Gibson-Brown J.J."/>
            <person name="Grigoriev I.V."/>
            <person name="Horton A.C."/>
            <person name="de Jong P.J."/>
            <person name="Jurka J."/>
            <person name="Kapitonov V.V."/>
            <person name="Kohara Y."/>
            <person name="Kuroki Y."/>
            <person name="Lindquist E."/>
            <person name="Lucas S."/>
            <person name="Osoegawa K."/>
            <person name="Pennacchio L.A."/>
            <person name="Salamov A.A."/>
            <person name="Satou Y."/>
            <person name="Sauka-Spengler T."/>
            <person name="Schmutz J."/>
            <person name="Shin-I T."/>
            <person name="Toyoda A."/>
            <person name="Bronner-Fraser M."/>
            <person name="Fujiyama A."/>
            <person name="Holland L.Z."/>
            <person name="Holland P.W.H."/>
            <person name="Satoh N."/>
            <person name="Rokhsar D.S."/>
        </authorList>
    </citation>
    <scope>NUCLEOTIDE SEQUENCE [LARGE SCALE GENOMIC DNA]</scope>
    <source>
        <strain evidence="4">S238N-H82</strain>
        <tissue evidence="4">Testes</tissue>
    </source>
</reference>
<dbReference type="eggNOG" id="KOG0157">
    <property type="taxonomic scope" value="Eukaryota"/>
</dbReference>
<dbReference type="EMBL" id="GG666483">
    <property type="protein sequence ID" value="EEN65228.1"/>
    <property type="molecule type" value="Genomic_DNA"/>
</dbReference>
<dbReference type="InterPro" id="IPR036396">
    <property type="entry name" value="Cyt_P450_sf"/>
</dbReference>
<dbReference type="GO" id="GO:0004497">
    <property type="term" value="F:monooxygenase activity"/>
    <property type="evidence" value="ECO:0007669"/>
    <property type="project" value="InterPro"/>
</dbReference>
<dbReference type="GO" id="GO:0020037">
    <property type="term" value="F:heme binding"/>
    <property type="evidence" value="ECO:0007669"/>
    <property type="project" value="InterPro"/>
</dbReference>
<feature type="transmembrane region" description="Helical" evidence="3">
    <location>
        <begin position="965"/>
        <end position="986"/>
    </location>
</feature>
<dbReference type="PRINTS" id="PR00385">
    <property type="entry name" value="P450"/>
</dbReference>
<dbReference type="PRINTS" id="PR00463">
    <property type="entry name" value="EP450I"/>
</dbReference>
<dbReference type="STRING" id="7739.C3Y3G1"/>
<keyword evidence="2" id="KW-0479">Metal-binding</keyword>
<feature type="transmembrane region" description="Helical" evidence="3">
    <location>
        <begin position="12"/>
        <end position="34"/>
    </location>
</feature>
<dbReference type="Gene3D" id="1.10.630.10">
    <property type="entry name" value="Cytochrome P450"/>
    <property type="match status" value="1"/>
</dbReference>
<comment type="cofactor">
    <cofactor evidence="2">
        <name>heme</name>
        <dbReference type="ChEBI" id="CHEBI:30413"/>
    </cofactor>
</comment>
<proteinExistence type="inferred from homology"/>
<dbReference type="InterPro" id="IPR050196">
    <property type="entry name" value="Cytochrome_P450_Monoox"/>
</dbReference>
<dbReference type="PANTHER" id="PTHR24291">
    <property type="entry name" value="CYTOCHROME P450 FAMILY 4"/>
    <property type="match status" value="1"/>
</dbReference>
<keyword evidence="2" id="KW-0408">Iron</keyword>
<evidence type="ECO:0000256" key="3">
    <source>
        <dbReference type="SAM" id="Phobius"/>
    </source>
</evidence>
<evidence type="ECO:0000256" key="1">
    <source>
        <dbReference type="ARBA" id="ARBA00010617"/>
    </source>
</evidence>
<evidence type="ECO:0000256" key="2">
    <source>
        <dbReference type="PIRSR" id="PIRSR602401-1"/>
    </source>
</evidence>
<keyword evidence="3" id="KW-1133">Transmembrane helix</keyword>
<feature type="transmembrane region" description="Helical" evidence="3">
    <location>
        <begin position="1029"/>
        <end position="1049"/>
    </location>
</feature>
<dbReference type="SUPFAM" id="SSF48264">
    <property type="entry name" value="Cytochrome P450"/>
    <property type="match status" value="1"/>
</dbReference>
<feature type="transmembrane region" description="Helical" evidence="3">
    <location>
        <begin position="520"/>
        <end position="544"/>
    </location>
</feature>
<feature type="transmembrane region" description="Helical" evidence="3">
    <location>
        <begin position="1130"/>
        <end position="1154"/>
    </location>
</feature>
<dbReference type="GO" id="GO:0016705">
    <property type="term" value="F:oxidoreductase activity, acting on paired donors, with incorporation or reduction of molecular oxygen"/>
    <property type="evidence" value="ECO:0007669"/>
    <property type="project" value="InterPro"/>
</dbReference>
<feature type="transmembrane region" description="Helical" evidence="3">
    <location>
        <begin position="1210"/>
        <end position="1234"/>
    </location>
</feature>
<feature type="binding site" description="axial binding residue" evidence="2">
    <location>
        <position position="440"/>
    </location>
    <ligand>
        <name>heme</name>
        <dbReference type="ChEBI" id="CHEBI:30413"/>
    </ligand>
    <ligandPart>
        <name>Fe</name>
        <dbReference type="ChEBI" id="CHEBI:18248"/>
    </ligandPart>
</feature>
<name>C3Y3G1_BRAFL</name>
<comment type="similarity">
    <text evidence="1">Belongs to the cytochrome P450 family.</text>
</comment>
<organism>
    <name type="scientific">Branchiostoma floridae</name>
    <name type="common">Florida lancelet</name>
    <name type="synonym">Amphioxus</name>
    <dbReference type="NCBI Taxonomy" id="7739"/>
    <lineage>
        <taxon>Eukaryota</taxon>
        <taxon>Metazoa</taxon>
        <taxon>Chordata</taxon>
        <taxon>Cephalochordata</taxon>
        <taxon>Leptocardii</taxon>
        <taxon>Amphioxiformes</taxon>
        <taxon>Branchiostomatidae</taxon>
        <taxon>Branchiostoma</taxon>
    </lineage>
</organism>
<dbReference type="PANTHER" id="PTHR24291:SF201">
    <property type="entry name" value="CYTOCHROME P450, FAMILY 4, SUBFAMILY B, POLYPEPTIDE 7"/>
    <property type="match status" value="1"/>
</dbReference>
<dbReference type="Pfam" id="PF00067">
    <property type="entry name" value="p450"/>
    <property type="match status" value="1"/>
</dbReference>
<keyword evidence="3" id="KW-0472">Membrane</keyword>
<dbReference type="CDD" id="cd20659">
    <property type="entry name" value="CYP4B_4F-like"/>
    <property type="match status" value="1"/>
</dbReference>
<dbReference type="InterPro" id="IPR002401">
    <property type="entry name" value="Cyt_P450_E_grp-I"/>
</dbReference>
<dbReference type="GO" id="GO:0005506">
    <property type="term" value="F:iron ion binding"/>
    <property type="evidence" value="ECO:0007669"/>
    <property type="project" value="InterPro"/>
</dbReference>
<feature type="transmembrane region" description="Helical" evidence="3">
    <location>
        <begin position="753"/>
        <end position="777"/>
    </location>
</feature>
<gene>
    <name evidence="4" type="ORF">BRAFLDRAFT_90671</name>
</gene>
<feature type="transmembrane region" description="Helical" evidence="3">
    <location>
        <begin position="789"/>
        <end position="808"/>
    </location>
</feature>
<protein>
    <submittedName>
        <fullName evidence="4">Uncharacterized protein</fullName>
    </submittedName>
</protein>
<accession>C3Y3G1</accession>
<sequence>MTSLLGLHDTTSLLVGLLLPVVLYGLVVVVRYLLKRWKSIRLGSSFPSPPYHWLYGNNHLTDYTWGEKYLSMIRDAVEKHPQAHSYWMTGYSKIIHLTHPETIRQMLKSQSNGLFLSDGDQWKVHRRLLTPAFHFDVLKQYVSVYNREATEMISKLSGTTGNGQVFEMFQEASMCTLEIILQCAFSGGQMPDETKNEYVAAIRKLKLMFLKMLFNPLFLLSASAYRRLPNGREYTRLCTFIHDTAESIVTKRRQQLMRDGRPQQKARPDFMDILLSARYEDGTGLTDLEIREEVDTFLFAGHETTASALSWTLYSLAQHPHHQDKVREEVNHLLARREDDAIQWEDLSKLPFLTMCLREAMRLHSPVPLVMRTMLEDTVIDGVTVPQGFSVAIHLYGLHHNPAVWGPDHMEFDPSRFRPERMKDRDSHAFLPFSAGQRNCIGQNFAMNEAKVLLARLIHNKDDDENTSRNEGCTSQCFHRFTQWTSGCLSRLSRGALRCPKTCGQWVWGNRWIQWFGTNVFTLIGAAAFMLYIVTYLVCLGNWLEIRNYQHPTNVSSNDTHLVLCNPEEAQIMLPYMLINFMVYALPWVAIVHWQKYGNAGKLKSWEAKFKELSRNSVDFREGIRDSRHFSMCLHFFVCFILSEVNGSLKCATCHGQKGLKWTISYFAHSIDYDLYFSGCFFVQLTYFTALFIPYILYCKYATDLMYAIDCRIWYLRYVKHEWFGKKTSPSEILQNVNPNLRKDGWHAEIGSIANFFMTMMICVAYILVVVYCHIYFSANPPLLDWTHNVTQVLHNAAMPIIPFLFILSSASRHQEENENLVSEAASAYADARLQALCQIENYTDAAKYTLKQWKEIVKVLNDSKAYVVHSNLLSSHVFFAVVMSERDPLLSAGTGGSVNNDQSENLPSLPSRNENCFHRFTQRMKEKVGNVILWLREKVGNVILWLKEKVGNVILRLIENVKKVFLWLLTYVVTAVGLVAFLFYIGTYLYCLGNWLDIRNRPHPTNVSSNDTHVVLCNPEEAQIMLPYMLISFMVYALPWVAIVHWKINGNADKLKKWADEFEKKFHDSGDFRESEKIRDSRHFSMCLHFFICFILSSVNGSMKCATCDGQKGLKWTISYIAHRVDTDFYVYFSLCFFVQLTYFTFLFIPYILYCQYATDLMYAIDCRIWYLRYLQHKWIDKRTPPGEILQNIKPNLRKDGWHAEIGSIASFFMTMMICVAYILVVIYCHIYFSANPSSVRLDPQCHSDSSQRPPCPIIPVLVHPVQGFQASRAERRLNF</sequence>
<keyword evidence="2" id="KW-0349">Heme</keyword>
<feature type="transmembrane region" description="Helical" evidence="3">
    <location>
        <begin position="572"/>
        <end position="594"/>
    </location>
</feature>
<keyword evidence="3" id="KW-0812">Transmembrane</keyword>
<evidence type="ECO:0000313" key="4">
    <source>
        <dbReference type="EMBL" id="EEN65228.1"/>
    </source>
</evidence>
<dbReference type="PROSITE" id="PS00086">
    <property type="entry name" value="CYTOCHROME_P450"/>
    <property type="match status" value="1"/>
</dbReference>